<reference evidence="2 3" key="2">
    <citation type="journal article" date="2009" name="PLoS ONE">
        <title>The photosynthetic apparatus and its regulation in the aerobic gammaproteobacterium Congregibacter litoralis gen. nov., sp. nov.</title>
        <authorList>
            <person name="Spring S."/>
            <person name="Lunsdorf H."/>
            <person name="Fuchs B.M."/>
            <person name="Tindall B.J."/>
        </authorList>
    </citation>
    <scope>NUCLEOTIDE SEQUENCE [LARGE SCALE GENOMIC DNA]</scope>
    <source>
        <strain evidence="2">KT71</strain>
    </source>
</reference>
<gene>
    <name evidence="2" type="ORF">KT71_11715</name>
</gene>
<dbReference type="HOGENOM" id="CLU_1616199_0_0_6"/>
<evidence type="ECO:0000313" key="2">
    <source>
        <dbReference type="EMBL" id="EAQ95915.1"/>
    </source>
</evidence>
<dbReference type="EMBL" id="AAOA02000003">
    <property type="protein sequence ID" value="EAQ95915.1"/>
    <property type="molecule type" value="Genomic_DNA"/>
</dbReference>
<dbReference type="eggNOG" id="ENOG5033YZZ">
    <property type="taxonomic scope" value="Bacteria"/>
</dbReference>
<evidence type="ECO:0000313" key="3">
    <source>
        <dbReference type="Proteomes" id="UP000019205"/>
    </source>
</evidence>
<keyword evidence="1" id="KW-1133">Transmembrane helix</keyword>
<reference evidence="2 3" key="1">
    <citation type="journal article" date="2007" name="Proc. Natl. Acad. Sci. U.S.A.">
        <title>Characterization of a marine gammaproteobacterium capable of aerobic anoxygenic photosynthesis.</title>
        <authorList>
            <person name="Fuchs B.M."/>
            <person name="Spring S."/>
            <person name="Teeling H."/>
            <person name="Quast C."/>
            <person name="Wulf J."/>
            <person name="Schattenhofer M."/>
            <person name="Yan S."/>
            <person name="Ferriera S."/>
            <person name="Johnson J."/>
            <person name="Glockner F.O."/>
            <person name="Amann R."/>
        </authorList>
    </citation>
    <scope>NUCLEOTIDE SEQUENCE [LARGE SCALE GENOMIC DNA]</scope>
    <source>
        <strain evidence="2">KT71</strain>
    </source>
</reference>
<dbReference type="Proteomes" id="UP000019205">
    <property type="component" value="Chromosome"/>
</dbReference>
<name>A4ADM6_9GAMM</name>
<accession>A4ADM6</accession>
<evidence type="ECO:0000256" key="1">
    <source>
        <dbReference type="SAM" id="Phobius"/>
    </source>
</evidence>
<protein>
    <submittedName>
        <fullName evidence="2">Short C-terminal domain protein</fullName>
    </submittedName>
</protein>
<dbReference type="STRING" id="314285.KT71_11715"/>
<dbReference type="RefSeq" id="WP_008294772.1">
    <property type="nucleotide sequence ID" value="NZ_CM002299.1"/>
</dbReference>
<dbReference type="PROSITE" id="PS51257">
    <property type="entry name" value="PROKAR_LIPOPROTEIN"/>
    <property type="match status" value="1"/>
</dbReference>
<organism evidence="2 3">
    <name type="scientific">Congregibacter litoralis KT71</name>
    <dbReference type="NCBI Taxonomy" id="314285"/>
    <lineage>
        <taxon>Bacteria</taxon>
        <taxon>Pseudomonadati</taxon>
        <taxon>Pseudomonadota</taxon>
        <taxon>Gammaproteobacteria</taxon>
        <taxon>Cellvibrionales</taxon>
        <taxon>Halieaceae</taxon>
        <taxon>Congregibacter</taxon>
    </lineage>
</organism>
<comment type="caution">
    <text evidence="2">The sequence shown here is derived from an EMBL/GenBank/DDBJ whole genome shotgun (WGS) entry which is preliminary data.</text>
</comment>
<feature type="transmembrane region" description="Helical" evidence="1">
    <location>
        <begin position="20"/>
        <end position="38"/>
    </location>
</feature>
<dbReference type="AlphaFoldDB" id="A4ADM6"/>
<keyword evidence="1" id="KW-0812">Transmembrane</keyword>
<proteinExistence type="predicted"/>
<keyword evidence="3" id="KW-1185">Reference proteome</keyword>
<keyword evidence="1" id="KW-0472">Membrane</keyword>
<sequence>MEPIPKVKLQKKLRYGTQMLIPIVLFLGVVGCVSNKAIQTVQPGDDSKSCAQLKDELASLGVEFEEAKDDSGVTGKNVGLAIVFWPGIIVNEVRANKNQDSIDARISHLTGIYRGKCLDESGEVKSSERTVEQRLKELDDLKAKGLLSDEEYEDSRRRIIANIK</sequence>